<reference evidence="6 7" key="1">
    <citation type="journal article" date="2023" name="BMC Biol.">
        <title>The compact genome of the sponge Oopsacas minuta (Hexactinellida) is lacking key metazoan core genes.</title>
        <authorList>
            <person name="Santini S."/>
            <person name="Schenkelaars Q."/>
            <person name="Jourda C."/>
            <person name="Duchesne M."/>
            <person name="Belahbib H."/>
            <person name="Rocher C."/>
            <person name="Selva M."/>
            <person name="Riesgo A."/>
            <person name="Vervoort M."/>
            <person name="Leys S.P."/>
            <person name="Kodjabachian L."/>
            <person name="Le Bivic A."/>
            <person name="Borchiellini C."/>
            <person name="Claverie J.M."/>
            <person name="Renard E."/>
        </authorList>
    </citation>
    <scope>NUCLEOTIDE SEQUENCE [LARGE SCALE GENOMIC DNA]</scope>
    <source>
        <strain evidence="6">SPO-2</strain>
    </source>
</reference>
<sequence length="601" mass="68978">MENLSTDHDTTPTNTSLTFQEQSQRFGVLSSQQFHKLQQILLTPVSIGGANIQSPILVIKPFELIQKIKRILKQNGIPVRAVKMNGSTAGYVLQDKKCENANDAFEYNQSPNTLRDNIFETVENCDSNSDSSTSPCSYLSESETDFASGTDSGSVNSDTENITQTLSEIPLEENNNNNNNISHTSLREFTPTDLDIVFEVDLNSHIDYQNVKYSVLQVLFEFYPSNLKNTLSFSTLESAYIPRKKKIWQDKGDKWSFLSLHNPEGKNIDLKFISKIKRPYEFSVDSFHIYLDVLCDFLSDEYTPTSIDPTTNSIPYGLQIGVETKYLDLQDALNHLNNKIIETHKPEEIRGGGLLKYCYLLIHGFDTSSSERQNILERYMCSRFFIDFHIRSPEYERKILSYLSVHFPGASCPQTADAYMEVVRVIGFLRTLQTVAKRSAICLGKEDLHIALAIIDLIIGQYTQPQMLTYSYIPYYIPQQYLPKSNTLSEEKPSQEKSKVYVEDRKPFVPKSNTFVEESKSYKPKLHEESDTNKSRNITERKLSQDENMFSPIAASMFYNFLPVFAMPNMRPLYFNPIQKQMIYNQTPQQHETFKSKQNTN</sequence>
<keyword evidence="3" id="KW-0808">Transferase</keyword>
<dbReference type="GO" id="GO:0048255">
    <property type="term" value="P:mRNA stabilization"/>
    <property type="evidence" value="ECO:0007669"/>
    <property type="project" value="TreeGrafter"/>
</dbReference>
<feature type="region of interest" description="Disordered" evidence="5">
    <location>
        <begin position="519"/>
        <end position="543"/>
    </location>
</feature>
<comment type="caution">
    <text evidence="6">The sequence shown here is derived from an EMBL/GenBank/DDBJ whole genome shotgun (WGS) entry which is preliminary data.</text>
</comment>
<protein>
    <recommendedName>
        <fullName evidence="2">polynucleotide adenylyltransferase</fullName>
        <ecNumber evidence="2">2.7.7.19</ecNumber>
    </recommendedName>
</protein>
<keyword evidence="7" id="KW-1185">Reference proteome</keyword>
<dbReference type="AlphaFoldDB" id="A0AAV7JFF1"/>
<organism evidence="6 7">
    <name type="scientific">Oopsacas minuta</name>
    <dbReference type="NCBI Taxonomy" id="111878"/>
    <lineage>
        <taxon>Eukaryota</taxon>
        <taxon>Metazoa</taxon>
        <taxon>Porifera</taxon>
        <taxon>Hexactinellida</taxon>
        <taxon>Hexasterophora</taxon>
        <taxon>Lyssacinosida</taxon>
        <taxon>Leucopsacidae</taxon>
        <taxon>Oopsacas</taxon>
    </lineage>
</organism>
<gene>
    <name evidence="6" type="ORF">LOD99_8667</name>
</gene>
<dbReference type="GO" id="GO:1990817">
    <property type="term" value="F:poly(A) RNA polymerase activity"/>
    <property type="evidence" value="ECO:0007669"/>
    <property type="project" value="UniProtKB-EC"/>
</dbReference>
<dbReference type="GO" id="GO:0003723">
    <property type="term" value="F:RNA binding"/>
    <property type="evidence" value="ECO:0007669"/>
    <property type="project" value="TreeGrafter"/>
</dbReference>
<dbReference type="PANTHER" id="PTHR12974">
    <property type="entry name" value="PRION-LIKE- Q/N-RICH -DOMAIN-BEARING PROTEIN PROTEIN 44"/>
    <property type="match status" value="1"/>
</dbReference>
<dbReference type="Pfam" id="PF07984">
    <property type="entry name" value="NTP_transf_7"/>
    <property type="match status" value="2"/>
</dbReference>
<evidence type="ECO:0000256" key="1">
    <source>
        <dbReference type="ARBA" id="ARBA00007631"/>
    </source>
</evidence>
<dbReference type="EMBL" id="JAKMXF010000340">
    <property type="protein sequence ID" value="KAI6647593.1"/>
    <property type="molecule type" value="Genomic_DNA"/>
</dbReference>
<comment type="similarity">
    <text evidence="1">Belongs to the TENT family.</text>
</comment>
<dbReference type="InterPro" id="IPR012937">
    <property type="entry name" value="TET5"/>
</dbReference>
<evidence type="ECO:0000313" key="7">
    <source>
        <dbReference type="Proteomes" id="UP001165289"/>
    </source>
</evidence>
<feature type="compositionally biased region" description="Low complexity" evidence="5">
    <location>
        <begin position="124"/>
        <end position="137"/>
    </location>
</feature>
<name>A0AAV7JFF1_9METZ</name>
<evidence type="ECO:0000256" key="5">
    <source>
        <dbReference type="SAM" id="MobiDB-lite"/>
    </source>
</evidence>
<dbReference type="EC" id="2.7.7.19" evidence="2"/>
<evidence type="ECO:0000256" key="2">
    <source>
        <dbReference type="ARBA" id="ARBA00012388"/>
    </source>
</evidence>
<evidence type="ECO:0000256" key="3">
    <source>
        <dbReference type="ARBA" id="ARBA00022679"/>
    </source>
</evidence>
<dbReference type="SMART" id="SM01153">
    <property type="entry name" value="DUF1693"/>
    <property type="match status" value="1"/>
</dbReference>
<feature type="compositionally biased region" description="Polar residues" evidence="5">
    <location>
        <begin position="139"/>
        <end position="158"/>
    </location>
</feature>
<dbReference type="Proteomes" id="UP001165289">
    <property type="component" value="Unassembled WGS sequence"/>
</dbReference>
<comment type="catalytic activity">
    <reaction evidence="4">
        <text>RNA(n) + ATP = RNA(n)-3'-adenine ribonucleotide + diphosphate</text>
        <dbReference type="Rhea" id="RHEA:11332"/>
        <dbReference type="Rhea" id="RHEA-COMP:14527"/>
        <dbReference type="Rhea" id="RHEA-COMP:17347"/>
        <dbReference type="ChEBI" id="CHEBI:30616"/>
        <dbReference type="ChEBI" id="CHEBI:33019"/>
        <dbReference type="ChEBI" id="CHEBI:140395"/>
        <dbReference type="ChEBI" id="CHEBI:173115"/>
        <dbReference type="EC" id="2.7.7.19"/>
    </reaction>
    <physiologicalReaction direction="left-to-right" evidence="4">
        <dbReference type="Rhea" id="RHEA:11333"/>
    </physiologicalReaction>
</comment>
<evidence type="ECO:0000313" key="6">
    <source>
        <dbReference type="EMBL" id="KAI6647593.1"/>
    </source>
</evidence>
<proteinExistence type="inferred from homology"/>
<feature type="region of interest" description="Disordered" evidence="5">
    <location>
        <begin position="124"/>
        <end position="158"/>
    </location>
</feature>
<evidence type="ECO:0000256" key="4">
    <source>
        <dbReference type="ARBA" id="ARBA00047933"/>
    </source>
</evidence>
<dbReference type="PANTHER" id="PTHR12974:SF36">
    <property type="entry name" value="POLYNUCLEOTIDE ADENYLYLTRANSFERASE"/>
    <property type="match status" value="1"/>
</dbReference>
<accession>A0AAV7JFF1</accession>